<dbReference type="InterPro" id="IPR037066">
    <property type="entry name" value="Plug_dom_sf"/>
</dbReference>
<evidence type="ECO:0000313" key="8">
    <source>
        <dbReference type="Proteomes" id="UP000092631"/>
    </source>
</evidence>
<feature type="domain" description="TonB-dependent receptor plug" evidence="5">
    <location>
        <begin position="127"/>
        <end position="210"/>
    </location>
</feature>
<dbReference type="KEGG" id="bcae:A4V03_12680"/>
<dbReference type="Pfam" id="PF14905">
    <property type="entry name" value="OMP_b-brl_3"/>
    <property type="match status" value="1"/>
</dbReference>
<keyword evidence="2" id="KW-0472">Membrane</keyword>
<dbReference type="Pfam" id="PF13620">
    <property type="entry name" value="CarboxypepD_reg"/>
    <property type="match status" value="1"/>
</dbReference>
<dbReference type="AlphaFoldDB" id="A0A1C7H3D3"/>
<dbReference type="OrthoDB" id="905020at2"/>
<dbReference type="GO" id="GO:0009279">
    <property type="term" value="C:cell outer membrane"/>
    <property type="evidence" value="ECO:0007669"/>
    <property type="project" value="UniProtKB-SubCell"/>
</dbReference>
<dbReference type="EMBL" id="CP015401">
    <property type="protein sequence ID" value="ANU58320.1"/>
    <property type="molecule type" value="Genomic_DNA"/>
</dbReference>
<dbReference type="Proteomes" id="UP000092631">
    <property type="component" value="Chromosome"/>
</dbReference>
<proteinExistence type="predicted"/>
<dbReference type="Gene3D" id="2.40.170.20">
    <property type="entry name" value="TonB-dependent receptor, beta-barrel domain"/>
    <property type="match status" value="1"/>
</dbReference>
<evidence type="ECO:0000313" key="7">
    <source>
        <dbReference type="EMBL" id="ANU58320.1"/>
    </source>
</evidence>
<evidence type="ECO:0000256" key="4">
    <source>
        <dbReference type="SAM" id="SignalP"/>
    </source>
</evidence>
<evidence type="ECO:0000259" key="6">
    <source>
        <dbReference type="Pfam" id="PF14905"/>
    </source>
</evidence>
<keyword evidence="3" id="KW-0998">Cell outer membrane</keyword>
<organism evidence="7 8">
    <name type="scientific">Bacteroides caecimuris</name>
    <dbReference type="NCBI Taxonomy" id="1796613"/>
    <lineage>
        <taxon>Bacteria</taxon>
        <taxon>Pseudomonadati</taxon>
        <taxon>Bacteroidota</taxon>
        <taxon>Bacteroidia</taxon>
        <taxon>Bacteroidales</taxon>
        <taxon>Bacteroidaceae</taxon>
        <taxon>Bacteroides</taxon>
    </lineage>
</organism>
<dbReference type="Gene3D" id="2.60.40.1120">
    <property type="entry name" value="Carboxypeptidase-like, regulatory domain"/>
    <property type="match status" value="1"/>
</dbReference>
<comment type="subcellular location">
    <subcellularLocation>
        <location evidence="1">Cell outer membrane</location>
    </subcellularLocation>
</comment>
<feature type="domain" description="Outer membrane protein beta-barrel" evidence="6">
    <location>
        <begin position="375"/>
        <end position="729"/>
    </location>
</feature>
<protein>
    <recommendedName>
        <fullName evidence="9">TonB-dependent receptor</fullName>
    </recommendedName>
</protein>
<gene>
    <name evidence="7" type="ORF">A4V03_12680</name>
</gene>
<evidence type="ECO:0000256" key="1">
    <source>
        <dbReference type="ARBA" id="ARBA00004442"/>
    </source>
</evidence>
<name>A0A1C7H3D3_9BACE</name>
<dbReference type="InterPro" id="IPR012910">
    <property type="entry name" value="Plug_dom"/>
</dbReference>
<keyword evidence="8" id="KW-1185">Reference proteome</keyword>
<dbReference type="Pfam" id="PF07715">
    <property type="entry name" value="Plug"/>
    <property type="match status" value="1"/>
</dbReference>
<feature type="signal peptide" evidence="4">
    <location>
        <begin position="1"/>
        <end position="24"/>
    </location>
</feature>
<accession>A0A1C7H3D3</accession>
<dbReference type="SUPFAM" id="SSF49464">
    <property type="entry name" value="Carboxypeptidase regulatory domain-like"/>
    <property type="match status" value="1"/>
</dbReference>
<dbReference type="GeneID" id="82187999"/>
<evidence type="ECO:0000259" key="5">
    <source>
        <dbReference type="Pfam" id="PF07715"/>
    </source>
</evidence>
<evidence type="ECO:0000256" key="3">
    <source>
        <dbReference type="ARBA" id="ARBA00023237"/>
    </source>
</evidence>
<reference evidence="8" key="1">
    <citation type="submission" date="2016-04" db="EMBL/GenBank/DDBJ databases">
        <title>Complete Genome Sequences of Twelve Strains of a Stable Defined Moderately Diverse Mouse Microbiota 2 (sDMDMm2).</title>
        <authorList>
            <person name="Uchimura Y."/>
            <person name="Wyss M."/>
            <person name="Brugiroux S."/>
            <person name="Limenitakis J.P."/>
            <person name="Stecher B."/>
            <person name="McCoy K.D."/>
            <person name="Macpherson A.J."/>
        </authorList>
    </citation>
    <scope>NUCLEOTIDE SEQUENCE [LARGE SCALE GENOMIC DNA]</scope>
    <source>
        <strain evidence="8">I48</strain>
    </source>
</reference>
<dbReference type="InterPro" id="IPR036942">
    <property type="entry name" value="Beta-barrel_TonB_sf"/>
</dbReference>
<dbReference type="InterPro" id="IPR008969">
    <property type="entry name" value="CarboxyPept-like_regulatory"/>
</dbReference>
<dbReference type="SUPFAM" id="SSF56935">
    <property type="entry name" value="Porins"/>
    <property type="match status" value="1"/>
</dbReference>
<feature type="chain" id="PRO_5008886881" description="TonB-dependent receptor" evidence="4">
    <location>
        <begin position="25"/>
        <end position="796"/>
    </location>
</feature>
<dbReference type="PANTHER" id="PTHR40980">
    <property type="entry name" value="PLUG DOMAIN-CONTAINING PROTEIN"/>
    <property type="match status" value="1"/>
</dbReference>
<evidence type="ECO:0000256" key="2">
    <source>
        <dbReference type="ARBA" id="ARBA00023136"/>
    </source>
</evidence>
<sequence length="796" mass="90777">MKANNLFKWVCLLCLLNVAEIIRAQNITGKVVDEQQSPVAFANVVLLKTDSTFVEGTLSREDGTFQLKERKGDCLLKVTSVGYQPQIIECDGRDVGIIILRGGIELDAITVTAQKKLVKNEVDRTTYDVQGDTDAKSSSVIEILRKVPFVTVDGQGNIKVNGSSNFKVYRNGRPSRNYTNNSKDVLSSIPADVVKNIEVITEPGAKYDGESADAILNIITNDKLSMDGVVGTAQGAYSASGQHYGSLFLTTQVRKFTLGGNYSVQRLSHDGTYHYGDEEYLYKTSGNVQRISDKGDNLGWLHNMELEASYEMNARNLFSLSFGGYSYDVDINYNKTTSLFSRNNTVIYSYAENLHDSYQRFFDFNGHIDYQHLTGREGEALTFSYLLSTTNTRQRADWVYSDMENMPVDYSAFDSRKKNNFAEHTFQFDWERPLSEHHQLSMGTKYIFRDNSSLSQFGYDNGTKNHTDFAHYTHIAAVYGEYRFTSGAWNARAGMRYEYSYIDAHYKDGSNPDFAKHLGDWIPSLGISYKVNDRNTLKLNYLSRIYRPGISYLNPAVEETPDEISNGNPSLKSAHPHNISLSYMLTLPKLTANVSLSSTLNNTGIGEYNYLMDDVRHTTYENNLKLRGYTINTYLRWRISSTTSLMLNNSVQHRKLYSHQLGLENERWHWTFYAQAEQQLPGKIKLSLATGRNESTLDNLYDYSKPTYFYMLTLSRSFLKEERLSVRLMGYCDSGNFSRYGQYCAHTINGDYTGERRWITHSRNLTLRVSYRFGSLKARVKKTNKTIENEDLIGRR</sequence>
<keyword evidence="4" id="KW-0732">Signal</keyword>
<dbReference type="RefSeq" id="WP_084081151.1">
    <property type="nucleotide sequence ID" value="NZ_CAPDLJ010000022.1"/>
</dbReference>
<dbReference type="PANTHER" id="PTHR40980:SF3">
    <property type="entry name" value="TONB-DEPENDENT RECEPTOR-LIKE BETA-BARREL DOMAIN-CONTAINING PROTEIN"/>
    <property type="match status" value="1"/>
</dbReference>
<dbReference type="Gene3D" id="2.170.130.10">
    <property type="entry name" value="TonB-dependent receptor, plug domain"/>
    <property type="match status" value="1"/>
</dbReference>
<evidence type="ECO:0008006" key="9">
    <source>
        <dbReference type="Google" id="ProtNLM"/>
    </source>
</evidence>
<dbReference type="InterPro" id="IPR041700">
    <property type="entry name" value="OMP_b-brl_3"/>
</dbReference>